<dbReference type="GO" id="GO:0042578">
    <property type="term" value="F:phosphoric ester hydrolase activity"/>
    <property type="evidence" value="ECO:0007669"/>
    <property type="project" value="TreeGrafter"/>
</dbReference>
<dbReference type="InterPro" id="IPR016195">
    <property type="entry name" value="Pol/histidinol_Pase-like"/>
</dbReference>
<accession>A0AA45WV92</accession>
<evidence type="ECO:0000259" key="1">
    <source>
        <dbReference type="SMART" id="SM00481"/>
    </source>
</evidence>
<dbReference type="NCBIfam" id="NF006702">
    <property type="entry name" value="PRK09248.1"/>
    <property type="match status" value="1"/>
</dbReference>
<dbReference type="RefSeq" id="WP_283408872.1">
    <property type="nucleotide sequence ID" value="NZ_FXUF01000004.1"/>
</dbReference>
<dbReference type="SMART" id="SM00481">
    <property type="entry name" value="POLIIIAc"/>
    <property type="match status" value="1"/>
</dbReference>
<dbReference type="CDD" id="cd07437">
    <property type="entry name" value="PHP_HisPPase_Ycdx_like"/>
    <property type="match status" value="1"/>
</dbReference>
<dbReference type="Proteomes" id="UP001158066">
    <property type="component" value="Unassembled WGS sequence"/>
</dbReference>
<dbReference type="GO" id="GO:0008270">
    <property type="term" value="F:zinc ion binding"/>
    <property type="evidence" value="ECO:0007669"/>
    <property type="project" value="TreeGrafter"/>
</dbReference>
<keyword evidence="2" id="KW-0378">Hydrolase</keyword>
<dbReference type="InterPro" id="IPR003141">
    <property type="entry name" value="Pol/His_phosphatase_N"/>
</dbReference>
<sequence length="256" mass="28369">MKIAVDTHTHTIASSHAYSTVDELAAAAAQRGLSMLCITDHAPGLMDSPHLLHFMNYHVLDREIAGVSMLYGVELNIMDRHGKLDMPEEVLEKQDLCIASYHEMCTTPGTRKDNTRAYLAAMNCPYVDIIGHPDDGRVPVDFEALVKEAKETGVLLEVNNASLKSAHYRLNTRENLVTMLTLCQQYQVPVVLGSDAHYRSAVGDFQCVLSLLEAMDFPGELVANTSVEKFRRCLRRFSTNGAGHIRKESHATSTPL</sequence>
<dbReference type="EMBL" id="FXUF01000004">
    <property type="protein sequence ID" value="SMP52264.1"/>
    <property type="molecule type" value="Genomic_DNA"/>
</dbReference>
<dbReference type="Gene3D" id="3.20.20.140">
    <property type="entry name" value="Metal-dependent hydrolases"/>
    <property type="match status" value="1"/>
</dbReference>
<dbReference type="GO" id="GO:0005829">
    <property type="term" value="C:cytosol"/>
    <property type="evidence" value="ECO:0007669"/>
    <property type="project" value="TreeGrafter"/>
</dbReference>
<keyword evidence="3" id="KW-1185">Reference proteome</keyword>
<dbReference type="InterPro" id="IPR004013">
    <property type="entry name" value="PHP_dom"/>
</dbReference>
<protein>
    <submittedName>
        <fullName evidence="2">Hydrolase</fullName>
    </submittedName>
</protein>
<dbReference type="InterPro" id="IPR050243">
    <property type="entry name" value="PHP_phosphatase"/>
</dbReference>
<dbReference type="PANTHER" id="PTHR36928:SF1">
    <property type="entry name" value="PHOSPHATASE YCDX-RELATED"/>
    <property type="match status" value="1"/>
</dbReference>
<reference evidence="2" key="1">
    <citation type="submission" date="2017-05" db="EMBL/GenBank/DDBJ databases">
        <authorList>
            <person name="Varghese N."/>
            <person name="Submissions S."/>
        </authorList>
    </citation>
    <scope>NUCLEOTIDE SEQUENCE</scope>
    <source>
        <strain evidence="2">Su22</strain>
    </source>
</reference>
<comment type="caution">
    <text evidence="2">The sequence shown here is derived from an EMBL/GenBank/DDBJ whole genome shotgun (WGS) entry which is preliminary data.</text>
</comment>
<dbReference type="Pfam" id="PF02811">
    <property type="entry name" value="PHP"/>
    <property type="match status" value="1"/>
</dbReference>
<feature type="domain" description="Polymerase/histidinol phosphatase N-terminal" evidence="1">
    <location>
        <begin position="5"/>
        <end position="79"/>
    </location>
</feature>
<dbReference type="AlphaFoldDB" id="A0AA45WV92"/>
<dbReference type="PANTHER" id="PTHR36928">
    <property type="entry name" value="PHOSPHATASE YCDX-RELATED"/>
    <property type="match status" value="1"/>
</dbReference>
<organism evidence="2 3">
    <name type="scientific">Anoxynatronum buryatiense</name>
    <dbReference type="NCBI Taxonomy" id="489973"/>
    <lineage>
        <taxon>Bacteria</taxon>
        <taxon>Bacillati</taxon>
        <taxon>Bacillota</taxon>
        <taxon>Clostridia</taxon>
        <taxon>Eubacteriales</taxon>
        <taxon>Clostridiaceae</taxon>
        <taxon>Anoxynatronum</taxon>
    </lineage>
</organism>
<gene>
    <name evidence="2" type="ORF">SAMN06296020_104210</name>
</gene>
<evidence type="ECO:0000313" key="3">
    <source>
        <dbReference type="Proteomes" id="UP001158066"/>
    </source>
</evidence>
<dbReference type="SUPFAM" id="SSF89550">
    <property type="entry name" value="PHP domain-like"/>
    <property type="match status" value="1"/>
</dbReference>
<name>A0AA45WV92_9CLOT</name>
<evidence type="ECO:0000313" key="2">
    <source>
        <dbReference type="EMBL" id="SMP52264.1"/>
    </source>
</evidence>
<proteinExistence type="predicted"/>